<evidence type="ECO:0000313" key="7">
    <source>
        <dbReference type="EMBL" id="EPX78947.1"/>
    </source>
</evidence>
<dbReference type="eggNOG" id="COG3637">
    <property type="taxonomic scope" value="Bacteria"/>
</dbReference>
<keyword evidence="8" id="KW-1185">Reference proteome</keyword>
<dbReference type="HOGENOM" id="CLU_037100_2_0_5"/>
<name>S9QGF3_9RHOB</name>
<dbReference type="InterPro" id="IPR011250">
    <property type="entry name" value="OMP/PagP_B-barrel"/>
</dbReference>
<organism evidence="7 8">
    <name type="scientific">Litoreibacter arenae DSM 19593</name>
    <dbReference type="NCBI Taxonomy" id="1123360"/>
    <lineage>
        <taxon>Bacteria</taxon>
        <taxon>Pseudomonadati</taxon>
        <taxon>Pseudomonadota</taxon>
        <taxon>Alphaproteobacteria</taxon>
        <taxon>Rhodobacterales</taxon>
        <taxon>Roseobacteraceae</taxon>
        <taxon>Litoreibacter</taxon>
    </lineage>
</organism>
<comment type="caution">
    <text evidence="7">The sequence shown here is derived from an EMBL/GenBank/DDBJ whole genome shotgun (WGS) entry which is preliminary data.</text>
</comment>
<dbReference type="Gene3D" id="2.40.160.20">
    <property type="match status" value="1"/>
</dbReference>
<accession>S9QGF3</accession>
<keyword evidence="2 5" id="KW-0732">Signal</keyword>
<dbReference type="OrthoDB" id="268975at2"/>
<dbReference type="Pfam" id="PF13505">
    <property type="entry name" value="OMP_b-brl"/>
    <property type="match status" value="1"/>
</dbReference>
<comment type="subcellular location">
    <subcellularLocation>
        <location evidence="1">Membrane</location>
    </subcellularLocation>
</comment>
<evidence type="ECO:0000313" key="8">
    <source>
        <dbReference type="Proteomes" id="UP000015351"/>
    </source>
</evidence>
<dbReference type="GO" id="GO:0016020">
    <property type="term" value="C:membrane"/>
    <property type="evidence" value="ECO:0007669"/>
    <property type="project" value="UniProtKB-SubCell"/>
</dbReference>
<evidence type="ECO:0000256" key="5">
    <source>
        <dbReference type="SAM" id="SignalP"/>
    </source>
</evidence>
<dbReference type="RefSeq" id="WP_021100327.1">
    <property type="nucleotide sequence ID" value="NZ_KE557306.1"/>
</dbReference>
<dbReference type="EMBL" id="AONI01000010">
    <property type="protein sequence ID" value="EPX78947.1"/>
    <property type="molecule type" value="Genomic_DNA"/>
</dbReference>
<evidence type="ECO:0000256" key="2">
    <source>
        <dbReference type="ARBA" id="ARBA00022729"/>
    </source>
</evidence>
<sequence length="200" mass="20503">MKRILTSTAIAGLAATSLAGAAFAGNLDDAPVERPVYAPVPAPANTGGDWTGFYAGAQLGYGDADSSVPALNGNDSLYGIHAGYDYDFGRFVLGGELDYDKADIDLGGGAASIDSVARAKIRAGYDMGRTLLYATGGAARADTSVGDESGPFLGLGAAYKVTESFTVGGEFLTHQFDDVGSVAGNDIDANTFTLRGSFRF</sequence>
<comment type="similarity">
    <text evidence="4">Belongs to the Omp25/RopB family.</text>
</comment>
<evidence type="ECO:0000259" key="6">
    <source>
        <dbReference type="Pfam" id="PF13505"/>
    </source>
</evidence>
<dbReference type="InterPro" id="IPR027385">
    <property type="entry name" value="Beta-barrel_OMP"/>
</dbReference>
<evidence type="ECO:0000256" key="1">
    <source>
        <dbReference type="ARBA" id="ARBA00004370"/>
    </source>
</evidence>
<proteinExistence type="inferred from homology"/>
<feature type="signal peptide" evidence="5">
    <location>
        <begin position="1"/>
        <end position="24"/>
    </location>
</feature>
<evidence type="ECO:0000256" key="4">
    <source>
        <dbReference type="ARBA" id="ARBA00038306"/>
    </source>
</evidence>
<gene>
    <name evidence="7" type="ORF">thalar_01763</name>
</gene>
<dbReference type="InterPro" id="IPR051692">
    <property type="entry name" value="OMP-like"/>
</dbReference>
<dbReference type="Proteomes" id="UP000015351">
    <property type="component" value="Unassembled WGS sequence"/>
</dbReference>
<dbReference type="PATRIC" id="fig|1123360.3.peg.1747"/>
<dbReference type="STRING" id="1123360.thalar_01763"/>
<feature type="domain" description="Outer membrane protein beta-barrel" evidence="6">
    <location>
        <begin position="40"/>
        <end position="200"/>
    </location>
</feature>
<keyword evidence="3" id="KW-0472">Membrane</keyword>
<dbReference type="PANTHER" id="PTHR34001">
    <property type="entry name" value="BLL7405 PROTEIN"/>
    <property type="match status" value="1"/>
</dbReference>
<evidence type="ECO:0000256" key="3">
    <source>
        <dbReference type="ARBA" id="ARBA00023136"/>
    </source>
</evidence>
<dbReference type="SUPFAM" id="SSF56925">
    <property type="entry name" value="OMPA-like"/>
    <property type="match status" value="1"/>
</dbReference>
<protein>
    <submittedName>
        <fullName evidence="7">Outer membrane protein, putative</fullName>
    </submittedName>
</protein>
<reference evidence="8" key="1">
    <citation type="journal article" date="2013" name="Stand. Genomic Sci.">
        <title>Genome sequence of the Litoreibacter arenae type strain (DSM 19593(T)), a member of the Roseobacter clade isolated from sea sand.</title>
        <authorList>
            <person name="Riedel T."/>
            <person name="Fiebig A."/>
            <person name="Petersen J."/>
            <person name="Gronow S."/>
            <person name="Kyrpides N.C."/>
            <person name="Goker M."/>
            <person name="Klenk H.P."/>
        </authorList>
    </citation>
    <scope>NUCLEOTIDE SEQUENCE [LARGE SCALE GENOMIC DNA]</scope>
    <source>
        <strain evidence="8">DSM 19593</strain>
    </source>
</reference>
<feature type="chain" id="PRO_5004555079" evidence="5">
    <location>
        <begin position="25"/>
        <end position="200"/>
    </location>
</feature>
<dbReference type="PANTHER" id="PTHR34001:SF3">
    <property type="entry name" value="BLL7405 PROTEIN"/>
    <property type="match status" value="1"/>
</dbReference>
<dbReference type="AlphaFoldDB" id="S9QGF3"/>